<protein>
    <recommendedName>
        <fullName evidence="1">N-acetyltransferase domain-containing protein</fullName>
    </recommendedName>
</protein>
<organism evidence="2">
    <name type="scientific">Treponema denticola H-22</name>
    <dbReference type="NCBI Taxonomy" id="999432"/>
    <lineage>
        <taxon>Bacteria</taxon>
        <taxon>Pseudomonadati</taxon>
        <taxon>Spirochaetota</taxon>
        <taxon>Spirochaetia</taxon>
        <taxon>Spirochaetales</taxon>
        <taxon>Treponemataceae</taxon>
        <taxon>Treponema</taxon>
    </lineage>
</organism>
<dbReference type="EMBL" id="AGDV01000012">
    <property type="protein sequence ID" value="EMB33330.1"/>
    <property type="molecule type" value="Genomic_DNA"/>
</dbReference>
<dbReference type="RefSeq" id="WP_002684854.1">
    <property type="nucleotide sequence ID" value="NZ_CM001795.1"/>
</dbReference>
<reference evidence="2" key="1">
    <citation type="submission" date="2012-01" db="EMBL/GenBank/DDBJ databases">
        <title>The Genome Sequence of Treponema denticola H-22.</title>
        <authorList>
            <consortium name="The Broad Institute Genome Sequencing Platform"/>
            <person name="Earl A."/>
            <person name="Ward D."/>
            <person name="Feldgarden M."/>
            <person name="Gevers D."/>
            <person name="Blanton J.M."/>
            <person name="Fenno C.J."/>
            <person name="Baranova O.V."/>
            <person name="Mathney J."/>
            <person name="Dewhirst F.E."/>
            <person name="Izard J."/>
            <person name="Young S.K."/>
            <person name="Zeng Q."/>
            <person name="Gargeya S."/>
            <person name="Fitzgerald M."/>
            <person name="Haas B."/>
            <person name="Abouelleil A."/>
            <person name="Alvarado L."/>
            <person name="Arachchi H.M."/>
            <person name="Berlin A."/>
            <person name="Chapman S.B."/>
            <person name="Gearin G."/>
            <person name="Goldberg J."/>
            <person name="Griggs A."/>
            <person name="Gujja S."/>
            <person name="Hansen M."/>
            <person name="Heiman D."/>
            <person name="Howarth C."/>
            <person name="Larimer J."/>
            <person name="Lui A."/>
            <person name="MacDonald P.J.P."/>
            <person name="McCowen C."/>
            <person name="Montmayeur A."/>
            <person name="Murphy C."/>
            <person name="Neiman D."/>
            <person name="Pearson M."/>
            <person name="Priest M."/>
            <person name="Roberts A."/>
            <person name="Saif S."/>
            <person name="Shea T."/>
            <person name="Sisk P."/>
            <person name="Stolte C."/>
            <person name="Sykes S."/>
            <person name="Wortman J."/>
            <person name="Nusbaum C."/>
            <person name="Birren B."/>
        </authorList>
    </citation>
    <scope>NUCLEOTIDE SEQUENCE [LARGE SCALE GENOMIC DNA]</scope>
    <source>
        <strain evidence="2">H-22</strain>
    </source>
</reference>
<evidence type="ECO:0000313" key="2">
    <source>
        <dbReference type="EMBL" id="EMB33330.1"/>
    </source>
</evidence>
<dbReference type="PATRIC" id="fig|999432.5.peg.1754"/>
<dbReference type="GO" id="GO:0016747">
    <property type="term" value="F:acyltransferase activity, transferring groups other than amino-acyl groups"/>
    <property type="evidence" value="ECO:0007669"/>
    <property type="project" value="InterPro"/>
</dbReference>
<dbReference type="Gene3D" id="3.40.630.30">
    <property type="match status" value="1"/>
</dbReference>
<evidence type="ECO:0000259" key="1">
    <source>
        <dbReference type="PROSITE" id="PS51186"/>
    </source>
</evidence>
<comment type="caution">
    <text evidence="2">The sequence shown here is derived from an EMBL/GenBank/DDBJ whole genome shotgun (WGS) entry which is preliminary data.</text>
</comment>
<accession>A0A0E2E4E2</accession>
<dbReference type="InterPro" id="IPR016181">
    <property type="entry name" value="Acyl_CoA_acyltransferase"/>
</dbReference>
<dbReference type="AlphaFoldDB" id="A0A0E2E4E2"/>
<dbReference type="PANTHER" id="PTHR43415:SF3">
    <property type="entry name" value="GNAT-FAMILY ACETYLTRANSFERASE"/>
    <property type="match status" value="1"/>
</dbReference>
<gene>
    <name evidence="2" type="ORF">HMPREF9726_01691</name>
</gene>
<dbReference type="PANTHER" id="PTHR43415">
    <property type="entry name" value="SPERMIDINE N(1)-ACETYLTRANSFERASE"/>
    <property type="match status" value="1"/>
</dbReference>
<dbReference type="HOGENOM" id="CLU_013985_3_2_12"/>
<feature type="domain" description="N-acetyltransferase" evidence="1">
    <location>
        <begin position="10"/>
        <end position="172"/>
    </location>
</feature>
<dbReference type="Proteomes" id="UP000011705">
    <property type="component" value="Chromosome"/>
</dbReference>
<dbReference type="Pfam" id="PF13302">
    <property type="entry name" value="Acetyltransf_3"/>
    <property type="match status" value="1"/>
</dbReference>
<dbReference type="PROSITE" id="PS51186">
    <property type="entry name" value="GNAT"/>
    <property type="match status" value="1"/>
</dbReference>
<dbReference type="SUPFAM" id="SSF55729">
    <property type="entry name" value="Acyl-CoA N-acyltransferases (Nat)"/>
    <property type="match status" value="1"/>
</dbReference>
<name>A0A0E2E4E2_TREDN</name>
<proteinExistence type="predicted"/>
<dbReference type="InterPro" id="IPR000182">
    <property type="entry name" value="GNAT_dom"/>
</dbReference>
<sequence>MSYFMESERIKLRPVQKDDLKKLAELMSDREIGVLSGEVYPITEREMDNFYDRCQKTDDRIWFVIIDKETNSIIGETGFLRIFMPWRTADYSLMIWNRNYWAKGYGKETANLMLEYGFNSLNFHRIAIGVVGNNERGLRFWKSIGFKEEGKQKDGFFNNGKYSDFIMMYLLDEEYRVTRNNNKT</sequence>